<protein>
    <submittedName>
        <fullName evidence="5">PAS domain-containing protein</fullName>
    </submittedName>
</protein>
<evidence type="ECO:0000313" key="5">
    <source>
        <dbReference type="EMBL" id="XCC96395.1"/>
    </source>
</evidence>
<dbReference type="RefSeq" id="WP_353475264.1">
    <property type="nucleotide sequence ID" value="NZ_CP123385.1"/>
</dbReference>
<reference evidence="5" key="1">
    <citation type="submission" date="2023-02" db="EMBL/GenBank/DDBJ databases">
        <title>Description and genomic characterization of Salipiger bruguierae sp. nov., isolated from the sediment of mangrove plant Bruguiera sexangula.</title>
        <authorList>
            <person name="Long M."/>
        </authorList>
    </citation>
    <scope>NUCLEOTIDE SEQUENCE</scope>
    <source>
        <strain evidence="5">H15</strain>
    </source>
</reference>
<dbReference type="EMBL" id="CP123385">
    <property type="protein sequence ID" value="XCC96395.1"/>
    <property type="molecule type" value="Genomic_DNA"/>
</dbReference>
<dbReference type="AlphaFoldDB" id="A0AAU8ANW0"/>
<dbReference type="NCBIfam" id="TIGR00229">
    <property type="entry name" value="sensory_box"/>
    <property type="match status" value="1"/>
</dbReference>
<dbReference type="PANTHER" id="PTHR47429:SF2">
    <property type="entry name" value="PROTEIN TWIN LOV 1"/>
    <property type="match status" value="1"/>
</dbReference>
<dbReference type="Pfam" id="PF13426">
    <property type="entry name" value="PAS_9"/>
    <property type="match status" value="1"/>
</dbReference>
<gene>
    <name evidence="5" type="ORF">PVT71_17095</name>
</gene>
<dbReference type="SUPFAM" id="SSF55785">
    <property type="entry name" value="PYP-like sensor domain (PAS domain)"/>
    <property type="match status" value="1"/>
</dbReference>
<proteinExistence type="predicted"/>
<dbReference type="PANTHER" id="PTHR47429">
    <property type="entry name" value="PROTEIN TWIN LOV 1"/>
    <property type="match status" value="1"/>
</dbReference>
<sequence length="182" mass="20070">MTPQDSLPRQLGDYIERSGIALAVSRTEGDAPLILVNGAFCTLTGYSPDEALGRNCRFLQGEATTEQTRRPLHDFVHGTAPESGRFPIINYRRDGSRFLNFVFMTRLRDRSGRARFILASQFDMTSALRRSGLPANDETLTRALSDVEQIGREFGLAMVGSAQLIADSVAILARLSLDEDTS</sequence>
<dbReference type="CDD" id="cd00130">
    <property type="entry name" value="PAS"/>
    <property type="match status" value="1"/>
</dbReference>
<dbReference type="InterPro" id="IPR000014">
    <property type="entry name" value="PAS"/>
</dbReference>
<dbReference type="Gene3D" id="3.30.450.20">
    <property type="entry name" value="PAS domain"/>
    <property type="match status" value="1"/>
</dbReference>
<dbReference type="InterPro" id="IPR035965">
    <property type="entry name" value="PAS-like_dom_sf"/>
</dbReference>
<keyword evidence="3" id="KW-0157">Chromophore</keyword>
<organism evidence="5">
    <name type="scientific">Alloyangia sp. H15</name>
    <dbReference type="NCBI Taxonomy" id="3029062"/>
    <lineage>
        <taxon>Bacteria</taxon>
        <taxon>Pseudomonadati</taxon>
        <taxon>Pseudomonadota</taxon>
        <taxon>Alphaproteobacteria</taxon>
        <taxon>Rhodobacterales</taxon>
        <taxon>Roseobacteraceae</taxon>
        <taxon>Alloyangia</taxon>
    </lineage>
</organism>
<evidence type="ECO:0000256" key="1">
    <source>
        <dbReference type="ARBA" id="ARBA00022630"/>
    </source>
</evidence>
<keyword evidence="2" id="KW-0288">FMN</keyword>
<keyword evidence="1" id="KW-0285">Flavoprotein</keyword>
<evidence type="ECO:0000256" key="3">
    <source>
        <dbReference type="ARBA" id="ARBA00022991"/>
    </source>
</evidence>
<evidence type="ECO:0000256" key="2">
    <source>
        <dbReference type="ARBA" id="ARBA00022643"/>
    </source>
</evidence>
<feature type="domain" description="PAS" evidence="4">
    <location>
        <begin position="7"/>
        <end position="55"/>
    </location>
</feature>
<dbReference type="PROSITE" id="PS50112">
    <property type="entry name" value="PAS"/>
    <property type="match status" value="1"/>
</dbReference>
<evidence type="ECO:0000259" key="4">
    <source>
        <dbReference type="PROSITE" id="PS50112"/>
    </source>
</evidence>
<name>A0AAU8ANW0_9RHOB</name>
<accession>A0AAU8ANW0</accession>